<name>A0ABD1HVW2_SALDI</name>
<keyword evidence="4" id="KW-1185">Reference proteome</keyword>
<keyword evidence="3" id="KW-0378">Hydrolase</keyword>
<comment type="caution">
    <text evidence="3">The sequence shown here is derived from an EMBL/GenBank/DDBJ whole genome shotgun (WGS) entry which is preliminary data.</text>
</comment>
<accession>A0ABD1HVW2</accession>
<dbReference type="Gene3D" id="3.40.50.1110">
    <property type="entry name" value="SGNH hydrolase"/>
    <property type="match status" value="1"/>
</dbReference>
<dbReference type="InterPro" id="IPR036514">
    <property type="entry name" value="SGNH_hydro_sf"/>
</dbReference>
<organism evidence="3 4">
    <name type="scientific">Salvia divinorum</name>
    <name type="common">Maria pastora</name>
    <name type="synonym">Diviner's sage</name>
    <dbReference type="NCBI Taxonomy" id="28513"/>
    <lineage>
        <taxon>Eukaryota</taxon>
        <taxon>Viridiplantae</taxon>
        <taxon>Streptophyta</taxon>
        <taxon>Embryophyta</taxon>
        <taxon>Tracheophyta</taxon>
        <taxon>Spermatophyta</taxon>
        <taxon>Magnoliopsida</taxon>
        <taxon>eudicotyledons</taxon>
        <taxon>Gunneridae</taxon>
        <taxon>Pentapetalae</taxon>
        <taxon>asterids</taxon>
        <taxon>lamiids</taxon>
        <taxon>Lamiales</taxon>
        <taxon>Lamiaceae</taxon>
        <taxon>Nepetoideae</taxon>
        <taxon>Mentheae</taxon>
        <taxon>Salviinae</taxon>
        <taxon>Salvia</taxon>
        <taxon>Salvia subgen. Calosphace</taxon>
    </lineage>
</organism>
<proteinExistence type="inferred from homology"/>
<sequence length="275" mass="30198">MPPYGETFFHRPTGRCSDGRLIIDLIAEYLGLPLVPPFYGGKNLGGGSSVNFAAASANALPDSFFMSKDRRRFMEASLVMVGEIGGNDYNHALLEGESMQELIKLGAVTLMVPGNFPIGCSATYLTQFKSSNQNDYDHKTGCINWLNDFATQHNNLLQSKLRRIQKENPTTKIIYADYYNTALRLYRSPLQYGFTKGGLTIYCGGCGPYSVDPSLHGKQVCENPSEYVGWDGLHLTEAAYRLVAKGLIEEPYTIPRINCSCASSSNCGVVGLSDQ</sequence>
<evidence type="ECO:0000313" key="3">
    <source>
        <dbReference type="EMBL" id="KAL1560312.1"/>
    </source>
</evidence>
<reference evidence="3 4" key="1">
    <citation type="submission" date="2024-06" db="EMBL/GenBank/DDBJ databases">
        <title>A chromosome level genome sequence of Diviner's sage (Salvia divinorum).</title>
        <authorList>
            <person name="Ford S.A."/>
            <person name="Ro D.-K."/>
            <person name="Ness R.W."/>
            <person name="Phillips M.A."/>
        </authorList>
    </citation>
    <scope>NUCLEOTIDE SEQUENCE [LARGE SCALE GENOMIC DNA]</scope>
    <source>
        <strain evidence="3">SAF-2024a</strain>
        <tissue evidence="3">Leaf</tissue>
    </source>
</reference>
<evidence type="ECO:0000256" key="1">
    <source>
        <dbReference type="ARBA" id="ARBA00008668"/>
    </source>
</evidence>
<dbReference type="EC" id="3.1.1.80" evidence="3"/>
<dbReference type="AlphaFoldDB" id="A0ABD1HVW2"/>
<comment type="similarity">
    <text evidence="1">Belongs to the 'GDSL' lipolytic enzyme family.</text>
</comment>
<evidence type="ECO:0000313" key="4">
    <source>
        <dbReference type="Proteomes" id="UP001567538"/>
    </source>
</evidence>
<dbReference type="InterPro" id="IPR001087">
    <property type="entry name" value="GDSL"/>
</dbReference>
<evidence type="ECO:0000256" key="2">
    <source>
        <dbReference type="ARBA" id="ARBA00023180"/>
    </source>
</evidence>
<dbReference type="EMBL" id="JBEAFC010000004">
    <property type="protein sequence ID" value="KAL1560312.1"/>
    <property type="molecule type" value="Genomic_DNA"/>
</dbReference>
<dbReference type="PANTHER" id="PTHR22835">
    <property type="entry name" value="ZINC FINGER FYVE DOMAIN CONTAINING PROTEIN"/>
    <property type="match status" value="1"/>
</dbReference>
<dbReference type="PANTHER" id="PTHR22835:SF683">
    <property type="entry name" value="OS05G0506800 PROTEIN"/>
    <property type="match status" value="1"/>
</dbReference>
<protein>
    <submittedName>
        <fullName evidence="3">Acetylajmaline esterase</fullName>
        <ecNumber evidence="3">3.1.1.80</ecNumber>
    </submittedName>
</protein>
<dbReference type="Proteomes" id="UP001567538">
    <property type="component" value="Unassembled WGS sequence"/>
</dbReference>
<dbReference type="SUPFAM" id="SSF52266">
    <property type="entry name" value="SGNH hydrolase"/>
    <property type="match status" value="1"/>
</dbReference>
<gene>
    <name evidence="3" type="ORF">AAHA92_10535</name>
</gene>
<dbReference type="GO" id="GO:0033879">
    <property type="term" value="F:acetylajmaline esterase activity"/>
    <property type="evidence" value="ECO:0007669"/>
    <property type="project" value="UniProtKB-EC"/>
</dbReference>
<dbReference type="Pfam" id="PF00657">
    <property type="entry name" value="Lipase_GDSL"/>
    <property type="match status" value="1"/>
</dbReference>
<keyword evidence="2" id="KW-0325">Glycoprotein</keyword>